<feature type="transmembrane region" description="Helical" evidence="1">
    <location>
        <begin position="179"/>
        <end position="204"/>
    </location>
</feature>
<keyword evidence="1" id="KW-0472">Membrane</keyword>
<feature type="transmembrane region" description="Helical" evidence="1">
    <location>
        <begin position="304"/>
        <end position="324"/>
    </location>
</feature>
<feature type="transmembrane region" description="Helical" evidence="1">
    <location>
        <begin position="216"/>
        <end position="234"/>
    </location>
</feature>
<feature type="transmembrane region" description="Helical" evidence="1">
    <location>
        <begin position="240"/>
        <end position="260"/>
    </location>
</feature>
<feature type="transmembrane region" description="Helical" evidence="1">
    <location>
        <begin position="370"/>
        <end position="391"/>
    </location>
</feature>
<feature type="transmembrane region" description="Helical" evidence="1">
    <location>
        <begin position="21"/>
        <end position="44"/>
    </location>
</feature>
<reference evidence="2 3" key="1">
    <citation type="submission" date="2020-04" db="EMBL/GenBank/DDBJ databases">
        <title>Rhizobium sp. S-51 isolated from soil.</title>
        <authorList>
            <person name="Dahal R.H."/>
        </authorList>
    </citation>
    <scope>NUCLEOTIDE SEQUENCE [LARGE SCALE GENOMIC DNA]</scope>
    <source>
        <strain evidence="2 3">S-51</strain>
    </source>
</reference>
<feature type="transmembrane region" description="Helical" evidence="1">
    <location>
        <begin position="114"/>
        <end position="135"/>
    </location>
</feature>
<keyword evidence="1" id="KW-1133">Transmembrane helix</keyword>
<comment type="caution">
    <text evidence="2">The sequence shown here is derived from an EMBL/GenBank/DDBJ whole genome shotgun (WGS) entry which is preliminary data.</text>
</comment>
<sequence>MSHTIDKHSPSLIAHFFSGGFRPFFLAGALHAALMIALWVPWFLGFIHVPTALSPVVWHQHELLFGFVPAVIAGFLLTAVPNWTGRKPLGGWPLGLLFGLWLAGRLAIAGSETIGLHAAMTVAGAFLPVLAGLILRELVAARNSRNYKVVAVIGILFAAQLVFFHEFERYGRIDMADRMAIATIIFLIALIGGRIIPSFTGNWLRQNNPGPIPPAFNRFDLAATVLSGLALAAWPTATGITALVPFAGLLLIIAGIAQFLRQLRWRPERTLAEPLVTILHIAFFFIPLGFLMTGTALLLDDAGLRTAGVHAWTSGTIGAMTLAVMTRATRGHSAQALRSPSSTTFGIYLPIVLATLLRIGVALAPQYTMFLLPLTGLLWIVAFLGFLVLYAPFALQRKFRPNPSV</sequence>
<dbReference type="EMBL" id="JABBGK010000005">
    <property type="protein sequence ID" value="NML76191.1"/>
    <property type="molecule type" value="Genomic_DNA"/>
</dbReference>
<accession>A0A7Y0AZ93</accession>
<evidence type="ECO:0000313" key="2">
    <source>
        <dbReference type="EMBL" id="NML76191.1"/>
    </source>
</evidence>
<feature type="transmembrane region" description="Helical" evidence="1">
    <location>
        <begin position="147"/>
        <end position="167"/>
    </location>
</feature>
<feature type="transmembrane region" description="Helical" evidence="1">
    <location>
        <begin position="90"/>
        <end position="108"/>
    </location>
</feature>
<name>A0A7Y0AZ93_9HYPH</name>
<dbReference type="Proteomes" id="UP000541470">
    <property type="component" value="Unassembled WGS sequence"/>
</dbReference>
<evidence type="ECO:0000256" key="1">
    <source>
        <dbReference type="SAM" id="Phobius"/>
    </source>
</evidence>
<feature type="transmembrane region" description="Helical" evidence="1">
    <location>
        <begin position="272"/>
        <end position="292"/>
    </location>
</feature>
<keyword evidence="1" id="KW-0812">Transmembrane</keyword>
<dbReference type="Pfam" id="PF05940">
    <property type="entry name" value="NnrS"/>
    <property type="match status" value="1"/>
</dbReference>
<organism evidence="2 3">
    <name type="scientific">Rhizobium terricola</name>
    <dbReference type="NCBI Taxonomy" id="2728849"/>
    <lineage>
        <taxon>Bacteria</taxon>
        <taxon>Pseudomonadati</taxon>
        <taxon>Pseudomonadota</taxon>
        <taxon>Alphaproteobacteria</taxon>
        <taxon>Hyphomicrobiales</taxon>
        <taxon>Rhizobiaceae</taxon>
        <taxon>Rhizobium/Agrobacterium group</taxon>
        <taxon>Rhizobium</taxon>
    </lineage>
</organism>
<gene>
    <name evidence="2" type="ORF">HHL25_18815</name>
</gene>
<feature type="transmembrane region" description="Helical" evidence="1">
    <location>
        <begin position="345"/>
        <end position="364"/>
    </location>
</feature>
<dbReference type="RefSeq" id="WP_169594571.1">
    <property type="nucleotide sequence ID" value="NZ_JABBGK010000005.1"/>
</dbReference>
<dbReference type="InterPro" id="IPR010266">
    <property type="entry name" value="NnrS"/>
</dbReference>
<dbReference type="AlphaFoldDB" id="A0A7Y0AZ93"/>
<evidence type="ECO:0000313" key="3">
    <source>
        <dbReference type="Proteomes" id="UP000541470"/>
    </source>
</evidence>
<keyword evidence="3" id="KW-1185">Reference proteome</keyword>
<feature type="transmembrane region" description="Helical" evidence="1">
    <location>
        <begin position="64"/>
        <end position="83"/>
    </location>
</feature>
<proteinExistence type="predicted"/>
<protein>
    <submittedName>
        <fullName evidence="2">NnrS family protein</fullName>
    </submittedName>
</protein>